<dbReference type="InterPro" id="IPR029063">
    <property type="entry name" value="SAM-dependent_MTases_sf"/>
</dbReference>
<name>A0A6A5W2U6_9PLEO</name>
<dbReference type="PANTHER" id="PTHR43591:SF10">
    <property type="entry name" value="ABC TRANSMEMBRANE TYPE-1 DOMAIN-CONTAINING PROTEIN-RELATED"/>
    <property type="match status" value="1"/>
</dbReference>
<dbReference type="PANTHER" id="PTHR43591">
    <property type="entry name" value="METHYLTRANSFERASE"/>
    <property type="match status" value="1"/>
</dbReference>
<dbReference type="SUPFAM" id="SSF53335">
    <property type="entry name" value="S-adenosyl-L-methionine-dependent methyltransferases"/>
    <property type="match status" value="1"/>
</dbReference>
<dbReference type="GO" id="GO:0032259">
    <property type="term" value="P:methylation"/>
    <property type="evidence" value="ECO:0007669"/>
    <property type="project" value="UniProtKB-KW"/>
</dbReference>
<keyword evidence="2" id="KW-0489">Methyltransferase</keyword>
<dbReference type="GO" id="GO:0008168">
    <property type="term" value="F:methyltransferase activity"/>
    <property type="evidence" value="ECO:0007669"/>
    <property type="project" value="UniProtKB-KW"/>
</dbReference>
<evidence type="ECO:0000313" key="2">
    <source>
        <dbReference type="EMBL" id="KAF1995368.1"/>
    </source>
</evidence>
<dbReference type="Pfam" id="PF13489">
    <property type="entry name" value="Methyltransf_23"/>
    <property type="match status" value="1"/>
</dbReference>
<dbReference type="CDD" id="cd02440">
    <property type="entry name" value="AdoMet_MTases"/>
    <property type="match status" value="1"/>
</dbReference>
<gene>
    <name evidence="2" type="ORF">P154DRAFT_474503</name>
</gene>
<protein>
    <submittedName>
        <fullName evidence="2">S-adenosyl-L-methionine-dependent methyltransferase</fullName>
    </submittedName>
</protein>
<feature type="region of interest" description="Disordered" evidence="1">
    <location>
        <begin position="1"/>
        <end position="31"/>
    </location>
</feature>
<organism evidence="2 3">
    <name type="scientific">Amniculicola lignicola CBS 123094</name>
    <dbReference type="NCBI Taxonomy" id="1392246"/>
    <lineage>
        <taxon>Eukaryota</taxon>
        <taxon>Fungi</taxon>
        <taxon>Dikarya</taxon>
        <taxon>Ascomycota</taxon>
        <taxon>Pezizomycotina</taxon>
        <taxon>Dothideomycetes</taxon>
        <taxon>Pleosporomycetidae</taxon>
        <taxon>Pleosporales</taxon>
        <taxon>Amniculicolaceae</taxon>
        <taxon>Amniculicola</taxon>
    </lineage>
</organism>
<dbReference type="Proteomes" id="UP000799779">
    <property type="component" value="Unassembled WGS sequence"/>
</dbReference>
<feature type="compositionally biased region" description="Low complexity" evidence="1">
    <location>
        <begin position="17"/>
        <end position="26"/>
    </location>
</feature>
<dbReference type="AlphaFoldDB" id="A0A6A5W2U6"/>
<reference evidence="2" key="1">
    <citation type="journal article" date="2020" name="Stud. Mycol.">
        <title>101 Dothideomycetes genomes: a test case for predicting lifestyles and emergence of pathogens.</title>
        <authorList>
            <person name="Haridas S."/>
            <person name="Albert R."/>
            <person name="Binder M."/>
            <person name="Bloem J."/>
            <person name="Labutti K."/>
            <person name="Salamov A."/>
            <person name="Andreopoulos B."/>
            <person name="Baker S."/>
            <person name="Barry K."/>
            <person name="Bills G."/>
            <person name="Bluhm B."/>
            <person name="Cannon C."/>
            <person name="Castanera R."/>
            <person name="Culley D."/>
            <person name="Daum C."/>
            <person name="Ezra D."/>
            <person name="Gonzalez J."/>
            <person name="Henrissat B."/>
            <person name="Kuo A."/>
            <person name="Liang C."/>
            <person name="Lipzen A."/>
            <person name="Lutzoni F."/>
            <person name="Magnuson J."/>
            <person name="Mondo S."/>
            <person name="Nolan M."/>
            <person name="Ohm R."/>
            <person name="Pangilinan J."/>
            <person name="Park H.-J."/>
            <person name="Ramirez L."/>
            <person name="Alfaro M."/>
            <person name="Sun H."/>
            <person name="Tritt A."/>
            <person name="Yoshinaga Y."/>
            <person name="Zwiers L.-H."/>
            <person name="Turgeon B."/>
            <person name="Goodwin S."/>
            <person name="Spatafora J."/>
            <person name="Crous P."/>
            <person name="Grigoriev I."/>
        </authorList>
    </citation>
    <scope>NUCLEOTIDE SEQUENCE</scope>
    <source>
        <strain evidence="2">CBS 123094</strain>
    </source>
</reference>
<evidence type="ECO:0000256" key="1">
    <source>
        <dbReference type="SAM" id="MobiDB-lite"/>
    </source>
</evidence>
<sequence length="362" mass="40680">MASSSSAPPPTEPAPPTGTAAPAETAIEPQVQDSLHIEAEVSEQGSDADSAYGDDLESYTTSLKSTVLNYRFENGRRYHAFKEDEKKYYFPNDDEESDRLDLYHHIQTLRLGGELHLAPIGDNPQRILDVATGTGIWAIDMGDKYPSAEILGNDLSPTQPSLVPPNVKFEVDDIEDEWVYSSKFDFIHARYLTCSIRDWPKLVRQIWKNTKPGGWVEFQDFETGFYTSANGDFTPDSPLGDWCNKLADAVRSFGIEPDPGPKIEGWVKEVGFTNVVAKTLPLPVGTWPKDKTLKEIGAFNLIMYLDNLEAITLRLWTTAFGWSAEEVKVLCAQLRPLFKNPRARMQHNWYVVYAQKPLDAVD</sequence>
<dbReference type="Gene3D" id="3.40.50.150">
    <property type="entry name" value="Vaccinia Virus protein VP39"/>
    <property type="match status" value="1"/>
</dbReference>
<proteinExistence type="predicted"/>
<keyword evidence="2" id="KW-0808">Transferase</keyword>
<accession>A0A6A5W2U6</accession>
<keyword evidence="3" id="KW-1185">Reference proteome</keyword>
<evidence type="ECO:0000313" key="3">
    <source>
        <dbReference type="Proteomes" id="UP000799779"/>
    </source>
</evidence>
<feature type="compositionally biased region" description="Pro residues" evidence="1">
    <location>
        <begin position="7"/>
        <end position="16"/>
    </location>
</feature>
<dbReference type="OrthoDB" id="2013972at2759"/>
<dbReference type="EMBL" id="ML977640">
    <property type="protein sequence ID" value="KAF1995368.1"/>
    <property type="molecule type" value="Genomic_DNA"/>
</dbReference>